<comment type="caution">
    <text evidence="7">Lacks conserved residue(s) required for the propagation of feature annotation.</text>
</comment>
<reference evidence="10 11" key="1">
    <citation type="submission" date="2008-07" db="EMBL/GenBank/DDBJ databases">
        <authorList>
            <person name="Tandeau de Marsac N."/>
            <person name="Ferriera S."/>
            <person name="Johnson J."/>
            <person name="Kravitz S."/>
            <person name="Beeson K."/>
            <person name="Sutton G."/>
            <person name="Rogers Y.-H."/>
            <person name="Friedman R."/>
            <person name="Frazier M."/>
            <person name="Venter J.C."/>
        </authorList>
    </citation>
    <scope>NUCLEOTIDE SEQUENCE [LARGE SCALE GENOMIC DNA]</scope>
    <source>
        <strain evidence="10 11">PCC 7420</strain>
    </source>
</reference>
<dbReference type="PANTHER" id="PTHR43395:SF1">
    <property type="entry name" value="CHEMOTAXIS PROTEIN CHEA"/>
    <property type="match status" value="1"/>
</dbReference>
<dbReference type="InterPro" id="IPR051315">
    <property type="entry name" value="Bact_Chemotaxis_CheA"/>
</dbReference>
<evidence type="ECO:0000259" key="9">
    <source>
        <dbReference type="PROSITE" id="PS50894"/>
    </source>
</evidence>
<feature type="domain" description="Histidine kinase" evidence="8">
    <location>
        <begin position="186"/>
        <end position="328"/>
    </location>
</feature>
<accession>B4VJS3</accession>
<dbReference type="FunFam" id="3.30.565.10:FF:000016">
    <property type="entry name" value="Chemotaxis protein CheA, putative"/>
    <property type="match status" value="1"/>
</dbReference>
<dbReference type="PRINTS" id="PR00344">
    <property type="entry name" value="BCTRLSENSOR"/>
</dbReference>
<dbReference type="EMBL" id="DS989843">
    <property type="protein sequence ID" value="EDX77617.1"/>
    <property type="molecule type" value="Genomic_DNA"/>
</dbReference>
<evidence type="ECO:0000313" key="10">
    <source>
        <dbReference type="EMBL" id="EDX77617.1"/>
    </source>
</evidence>
<dbReference type="STRING" id="118168.MC7420_2941"/>
<dbReference type="InterPro" id="IPR036890">
    <property type="entry name" value="HATPase_C_sf"/>
</dbReference>
<sequence>MQSEEQQWVQEFVEHATEHLYRIEQDLLQLSGSKDIELVYGLCRAVLSIQAQAEMLGLDSIDRLANRWHEQLELLRDYPINCDQTLQNLFFQLFDALSLFVSKLKQPYGLKDDDANQVVSGTESIFNRIDTHLRFLLNPPVAFAEIEQIFPLERAVKQAGLDYGKEVKIGIEGRDTLIPKVVLDTLPKLLSHLINNAIAHGIESPQVRQTLGKSPVGQIVMSAFHQDNQTIITFSDDGAGIDLERVKAKAIKKGLITITQAQIISPEAVYELLYHPDFSTKDERDLRAGTGFGLDIVRTELNKIGGSISTTSLPGKGTTFKIIYPNALG</sequence>
<protein>
    <recommendedName>
        <fullName evidence="2">histidine kinase</fullName>
        <ecNumber evidence="2">2.7.13.3</ecNumber>
    </recommendedName>
</protein>
<evidence type="ECO:0000256" key="7">
    <source>
        <dbReference type="PROSITE-ProRule" id="PRU00110"/>
    </source>
</evidence>
<dbReference type="PROSITE" id="PS50894">
    <property type="entry name" value="HPT"/>
    <property type="match status" value="1"/>
</dbReference>
<dbReference type="PROSITE" id="PS50109">
    <property type="entry name" value="HIS_KIN"/>
    <property type="match status" value="1"/>
</dbReference>
<keyword evidence="11" id="KW-1185">Reference proteome</keyword>
<dbReference type="InterPro" id="IPR005467">
    <property type="entry name" value="His_kinase_dom"/>
</dbReference>
<dbReference type="InterPro" id="IPR036641">
    <property type="entry name" value="HPT_dom_sf"/>
</dbReference>
<dbReference type="SMART" id="SM00387">
    <property type="entry name" value="HATPase_c"/>
    <property type="match status" value="1"/>
</dbReference>
<dbReference type="InterPro" id="IPR003594">
    <property type="entry name" value="HATPase_dom"/>
</dbReference>
<dbReference type="AlphaFoldDB" id="B4VJS3"/>
<evidence type="ECO:0000256" key="5">
    <source>
        <dbReference type="ARBA" id="ARBA00022777"/>
    </source>
</evidence>
<dbReference type="GO" id="GO:0004673">
    <property type="term" value="F:protein histidine kinase activity"/>
    <property type="evidence" value="ECO:0007669"/>
    <property type="project" value="UniProtKB-EC"/>
</dbReference>
<evidence type="ECO:0000259" key="8">
    <source>
        <dbReference type="PROSITE" id="PS50109"/>
    </source>
</evidence>
<evidence type="ECO:0000256" key="4">
    <source>
        <dbReference type="ARBA" id="ARBA00022679"/>
    </source>
</evidence>
<evidence type="ECO:0000256" key="6">
    <source>
        <dbReference type="ARBA" id="ARBA00023012"/>
    </source>
</evidence>
<dbReference type="SUPFAM" id="SSF55874">
    <property type="entry name" value="ATPase domain of HSP90 chaperone/DNA topoisomerase II/histidine kinase"/>
    <property type="match status" value="1"/>
</dbReference>
<evidence type="ECO:0000256" key="1">
    <source>
        <dbReference type="ARBA" id="ARBA00000085"/>
    </source>
</evidence>
<evidence type="ECO:0000256" key="3">
    <source>
        <dbReference type="ARBA" id="ARBA00022553"/>
    </source>
</evidence>
<keyword evidence="5 10" id="KW-0418">Kinase</keyword>
<gene>
    <name evidence="10" type="ORF">MC7420_2941</name>
</gene>
<feature type="domain" description="HPt" evidence="9">
    <location>
        <begin position="1"/>
        <end position="107"/>
    </location>
</feature>
<dbReference type="Pfam" id="PF02518">
    <property type="entry name" value="HATPase_c"/>
    <property type="match status" value="1"/>
</dbReference>
<dbReference type="eggNOG" id="COG0643">
    <property type="taxonomic scope" value="Bacteria"/>
</dbReference>
<dbReference type="OrthoDB" id="291966at2"/>
<keyword evidence="3" id="KW-0597">Phosphoprotein</keyword>
<comment type="catalytic activity">
    <reaction evidence="1">
        <text>ATP + protein L-histidine = ADP + protein N-phospho-L-histidine.</text>
        <dbReference type="EC" id="2.7.13.3"/>
    </reaction>
</comment>
<dbReference type="Proteomes" id="UP000003835">
    <property type="component" value="Unassembled WGS sequence"/>
</dbReference>
<dbReference type="Gene3D" id="3.30.565.10">
    <property type="entry name" value="Histidine kinase-like ATPase, C-terminal domain"/>
    <property type="match status" value="1"/>
</dbReference>
<dbReference type="PANTHER" id="PTHR43395">
    <property type="entry name" value="SENSOR HISTIDINE KINASE CHEA"/>
    <property type="match status" value="1"/>
</dbReference>
<dbReference type="EC" id="2.7.13.3" evidence="2"/>
<evidence type="ECO:0000256" key="2">
    <source>
        <dbReference type="ARBA" id="ARBA00012438"/>
    </source>
</evidence>
<dbReference type="InterPro" id="IPR008207">
    <property type="entry name" value="Sig_transdc_His_kin_Hpt_dom"/>
</dbReference>
<proteinExistence type="predicted"/>
<dbReference type="HOGENOM" id="CLU_843873_0_0_3"/>
<keyword evidence="6" id="KW-0902">Two-component regulatory system</keyword>
<keyword evidence="4" id="KW-0808">Transferase</keyword>
<dbReference type="GO" id="GO:0000160">
    <property type="term" value="P:phosphorelay signal transduction system"/>
    <property type="evidence" value="ECO:0007669"/>
    <property type="project" value="UniProtKB-KW"/>
</dbReference>
<name>B4VJS3_9CYAN</name>
<organism evidence="10 11">
    <name type="scientific">Coleofasciculus chthonoplastes PCC 7420</name>
    <dbReference type="NCBI Taxonomy" id="118168"/>
    <lineage>
        <taxon>Bacteria</taxon>
        <taxon>Bacillati</taxon>
        <taxon>Cyanobacteriota</taxon>
        <taxon>Cyanophyceae</taxon>
        <taxon>Coleofasciculales</taxon>
        <taxon>Coleofasciculaceae</taxon>
        <taxon>Coleofasciculus</taxon>
    </lineage>
</organism>
<dbReference type="RefSeq" id="WP_006098878.1">
    <property type="nucleotide sequence ID" value="NZ_DS989843.1"/>
</dbReference>
<dbReference type="Gene3D" id="1.20.120.160">
    <property type="entry name" value="HPT domain"/>
    <property type="match status" value="1"/>
</dbReference>
<dbReference type="InterPro" id="IPR004358">
    <property type="entry name" value="Sig_transdc_His_kin-like_C"/>
</dbReference>
<dbReference type="SUPFAM" id="SSF47226">
    <property type="entry name" value="Histidine-containing phosphotransfer domain, HPT domain"/>
    <property type="match status" value="1"/>
</dbReference>
<evidence type="ECO:0000313" key="11">
    <source>
        <dbReference type="Proteomes" id="UP000003835"/>
    </source>
</evidence>